<dbReference type="GO" id="GO:0009279">
    <property type="term" value="C:cell outer membrane"/>
    <property type="evidence" value="ECO:0007669"/>
    <property type="project" value="UniProtKB-SubCell"/>
</dbReference>
<feature type="chain" id="PRO_5020203919" evidence="3">
    <location>
        <begin position="23"/>
        <end position="1040"/>
    </location>
</feature>
<dbReference type="Pfam" id="PF13715">
    <property type="entry name" value="CarbopepD_reg_2"/>
    <property type="match status" value="1"/>
</dbReference>
<evidence type="ECO:0000313" key="6">
    <source>
        <dbReference type="EMBL" id="THU36892.1"/>
    </source>
</evidence>
<organism evidence="6 7">
    <name type="scientific">Niastella caeni</name>
    <dbReference type="NCBI Taxonomy" id="2569763"/>
    <lineage>
        <taxon>Bacteria</taxon>
        <taxon>Pseudomonadati</taxon>
        <taxon>Bacteroidota</taxon>
        <taxon>Chitinophagia</taxon>
        <taxon>Chitinophagales</taxon>
        <taxon>Chitinophagaceae</taxon>
        <taxon>Niastella</taxon>
    </lineage>
</organism>
<gene>
    <name evidence="6" type="ORF">FAM09_18185</name>
</gene>
<dbReference type="FunFam" id="2.170.130.10:FF:000008">
    <property type="entry name" value="SusC/RagA family TonB-linked outer membrane protein"/>
    <property type="match status" value="1"/>
</dbReference>
<keyword evidence="1" id="KW-0813">Transport</keyword>
<dbReference type="InterPro" id="IPR012910">
    <property type="entry name" value="Plug_dom"/>
</dbReference>
<keyword evidence="1 2" id="KW-0472">Membrane</keyword>
<comment type="subcellular location">
    <subcellularLocation>
        <location evidence="1">Cell outer membrane</location>
        <topology evidence="1">Multi-pass membrane protein</topology>
    </subcellularLocation>
</comment>
<keyword evidence="7" id="KW-1185">Reference proteome</keyword>
<dbReference type="InterPro" id="IPR000531">
    <property type="entry name" value="Beta-barrel_TonB"/>
</dbReference>
<dbReference type="InterPro" id="IPR023996">
    <property type="entry name" value="TonB-dep_OMP_SusC/RagA"/>
</dbReference>
<dbReference type="Gene3D" id="2.60.40.1120">
    <property type="entry name" value="Carboxypeptidase-like, regulatory domain"/>
    <property type="match status" value="1"/>
</dbReference>
<comment type="similarity">
    <text evidence="1 2">Belongs to the TonB-dependent receptor family.</text>
</comment>
<evidence type="ECO:0000256" key="3">
    <source>
        <dbReference type="SAM" id="SignalP"/>
    </source>
</evidence>
<dbReference type="Gene3D" id="2.170.130.10">
    <property type="entry name" value="TonB-dependent receptor, plug domain"/>
    <property type="match status" value="1"/>
</dbReference>
<dbReference type="RefSeq" id="WP_136578568.1">
    <property type="nucleotide sequence ID" value="NZ_STFF01000005.1"/>
</dbReference>
<keyword evidence="1" id="KW-0998">Cell outer membrane</keyword>
<dbReference type="OrthoDB" id="9768177at2"/>
<feature type="signal peptide" evidence="3">
    <location>
        <begin position="1"/>
        <end position="22"/>
    </location>
</feature>
<evidence type="ECO:0000259" key="5">
    <source>
        <dbReference type="Pfam" id="PF07715"/>
    </source>
</evidence>
<dbReference type="NCBIfam" id="TIGR04056">
    <property type="entry name" value="OMP_RagA_SusC"/>
    <property type="match status" value="1"/>
</dbReference>
<keyword evidence="1" id="KW-1134">Transmembrane beta strand</keyword>
<dbReference type="SUPFAM" id="SSF56935">
    <property type="entry name" value="Porins"/>
    <property type="match status" value="1"/>
</dbReference>
<name>A0A4S8HUU0_9BACT</name>
<dbReference type="SUPFAM" id="SSF49464">
    <property type="entry name" value="Carboxypeptidase regulatory domain-like"/>
    <property type="match status" value="1"/>
</dbReference>
<keyword evidence="6" id="KW-0675">Receptor</keyword>
<feature type="domain" description="TonB-dependent receptor plug" evidence="5">
    <location>
        <begin position="118"/>
        <end position="226"/>
    </location>
</feature>
<dbReference type="Pfam" id="PF00593">
    <property type="entry name" value="TonB_dep_Rec_b-barrel"/>
    <property type="match status" value="1"/>
</dbReference>
<evidence type="ECO:0000313" key="7">
    <source>
        <dbReference type="Proteomes" id="UP000306918"/>
    </source>
</evidence>
<comment type="caution">
    <text evidence="6">The sequence shown here is derived from an EMBL/GenBank/DDBJ whole genome shotgun (WGS) entry which is preliminary data.</text>
</comment>
<sequence length="1040" mass="112760">MKILRFVLVLLVLQAFFAPVLAQDLVVTGKVNDKNGEPLTGATVTVKGTNLATTTDASGNFTIRVPNRKILLIVSYVGMARQELTIPESGTLSVQLQDVGSMGLDEVVVIGYGTQSKKVVTGAISSVKAKDLENVPSNRIEQALQGRVAGVTIAQNNGQPGSASTIRVRGITTFGEGGNNPLWVVDGVVVDQGGIGFLNQSDIESIEVLKDAASAAIYGTRAATGVILVTTKKGKNGQLTVNYNGFYGISRANKKLDLLNATQYAAIINEKSANGGGANVFPDPGALGAGTDWQDALFNDKAARYSHEVSMSGGNERSTFYLSFGYQDQEGIVAGPISNYTRKNIRINSTHKLSKIFTVGQTVGYSHQKTVGIGNTNSEFGGPLASAINLDPVTPLVITDPAIANANPYSNNPVIKDGAGNPYGISSLVGQEMSNPVAYIQTRLGQFGWSDDFVGNAYLEAAIGKHLKVRSTLGGKLAYWGGQGFTPFYYLSATVKTSQNNFNKSDNNSFNWNIENTVTYTNSFDKHNVTVLLGQGAYVENIGGGSSVTLFNLPISSYKDASFNFDIPQANRNSSSSDLTRHKLSSLFARVNYNYEEKYLFTGIIRRDGSSRFGLNNKYGVFPSFSLGWNVSNEEFWPGNNIVDRLKLRGGYGVVGNDAIRNFGYLSVVSGGFNYTLGTSDDITTGYAPESLDNPDLRWEETSQTNIGFEAQLIKALTLNVDYFSKKTSGILRPITIPGYVGVSTSPVANIADMENNGLDVELGYRKSFGDLNLGVNANFSYLKNKVTYVAADADFITGEASFQTMGAITRIQKGQSYNTFFGFQTAGIFQNQAEINAYKNKNGDLLQPDAKPGDFRWVDINGDGRITNDNLDKTFLGSSIPKYTFGLTINTSYKDFDFMVFIQGTAGSKIFQGLRRLDIGNANYQTAVLGRWTGEGTTNDYPRLSTNDANGNFTRMSDFYLEKGDYARFKLVQLGYTLPQRIVSKIKANRLRVYVTSENLFTITGYTGYDPEIGGVVFGVDRGVYPQARSIIGGVQLQF</sequence>
<accession>A0A4S8HUU0</accession>
<feature type="domain" description="TonB-dependent receptor-like beta-barrel" evidence="4">
    <location>
        <begin position="481"/>
        <end position="995"/>
    </location>
</feature>
<dbReference type="InterPro" id="IPR023997">
    <property type="entry name" value="TonB-dep_OMP_SusC/RagA_CS"/>
</dbReference>
<dbReference type="Proteomes" id="UP000306918">
    <property type="component" value="Unassembled WGS sequence"/>
</dbReference>
<keyword evidence="1" id="KW-0812">Transmembrane</keyword>
<dbReference type="NCBIfam" id="TIGR04057">
    <property type="entry name" value="SusC_RagA_signa"/>
    <property type="match status" value="1"/>
</dbReference>
<dbReference type="InterPro" id="IPR039426">
    <property type="entry name" value="TonB-dep_rcpt-like"/>
</dbReference>
<evidence type="ECO:0000256" key="1">
    <source>
        <dbReference type="PROSITE-ProRule" id="PRU01360"/>
    </source>
</evidence>
<dbReference type="AlphaFoldDB" id="A0A4S8HUU0"/>
<evidence type="ECO:0000259" key="4">
    <source>
        <dbReference type="Pfam" id="PF00593"/>
    </source>
</evidence>
<dbReference type="InterPro" id="IPR037066">
    <property type="entry name" value="Plug_dom_sf"/>
</dbReference>
<dbReference type="EMBL" id="STFF01000005">
    <property type="protein sequence ID" value="THU36892.1"/>
    <property type="molecule type" value="Genomic_DNA"/>
</dbReference>
<keyword evidence="2" id="KW-0798">TonB box</keyword>
<dbReference type="Pfam" id="PF07715">
    <property type="entry name" value="Plug"/>
    <property type="match status" value="1"/>
</dbReference>
<proteinExistence type="inferred from homology"/>
<evidence type="ECO:0000256" key="2">
    <source>
        <dbReference type="RuleBase" id="RU003357"/>
    </source>
</evidence>
<dbReference type="PROSITE" id="PS52016">
    <property type="entry name" value="TONB_DEPENDENT_REC_3"/>
    <property type="match status" value="1"/>
</dbReference>
<reference evidence="6 7" key="1">
    <citation type="submission" date="2019-04" db="EMBL/GenBank/DDBJ databases">
        <title>Niastella caeni sp. nov., isolated from activated sludge.</title>
        <authorList>
            <person name="Sheng M."/>
        </authorList>
    </citation>
    <scope>NUCLEOTIDE SEQUENCE [LARGE SCALE GENOMIC DNA]</scope>
    <source>
        <strain evidence="6 7">HX-2-15</strain>
    </source>
</reference>
<keyword evidence="3" id="KW-0732">Signal</keyword>
<dbReference type="InterPro" id="IPR008969">
    <property type="entry name" value="CarboxyPept-like_regulatory"/>
</dbReference>
<protein>
    <submittedName>
        <fullName evidence="6">TonB-dependent receptor</fullName>
    </submittedName>
</protein>